<name>A0A5B7FAR2_PORTR</name>
<dbReference type="InterPro" id="IPR016187">
    <property type="entry name" value="CTDL_fold"/>
</dbReference>
<proteinExistence type="predicted"/>
<evidence type="ECO:0000313" key="3">
    <source>
        <dbReference type="EMBL" id="MPC42203.1"/>
    </source>
</evidence>
<organism evidence="3 4">
    <name type="scientific">Portunus trituberculatus</name>
    <name type="common">Swimming crab</name>
    <name type="synonym">Neptunus trituberculatus</name>
    <dbReference type="NCBI Taxonomy" id="210409"/>
    <lineage>
        <taxon>Eukaryota</taxon>
        <taxon>Metazoa</taxon>
        <taxon>Ecdysozoa</taxon>
        <taxon>Arthropoda</taxon>
        <taxon>Crustacea</taxon>
        <taxon>Multicrustacea</taxon>
        <taxon>Malacostraca</taxon>
        <taxon>Eumalacostraca</taxon>
        <taxon>Eucarida</taxon>
        <taxon>Decapoda</taxon>
        <taxon>Pleocyemata</taxon>
        <taxon>Brachyura</taxon>
        <taxon>Eubrachyura</taxon>
        <taxon>Portunoidea</taxon>
        <taxon>Portunidae</taxon>
        <taxon>Portuninae</taxon>
        <taxon>Portunus</taxon>
    </lineage>
</organism>
<dbReference type="InterPro" id="IPR050111">
    <property type="entry name" value="C-type_lectin/snaclec_domain"/>
</dbReference>
<feature type="compositionally biased region" description="Low complexity" evidence="1">
    <location>
        <begin position="147"/>
        <end position="216"/>
    </location>
</feature>
<dbReference type="SUPFAM" id="SSF56436">
    <property type="entry name" value="C-type lectin-like"/>
    <property type="match status" value="1"/>
</dbReference>
<dbReference type="Pfam" id="PF00059">
    <property type="entry name" value="Lectin_C"/>
    <property type="match status" value="1"/>
</dbReference>
<feature type="region of interest" description="Disordered" evidence="1">
    <location>
        <begin position="147"/>
        <end position="269"/>
    </location>
</feature>
<dbReference type="Proteomes" id="UP000324222">
    <property type="component" value="Unassembled WGS sequence"/>
</dbReference>
<evidence type="ECO:0000256" key="1">
    <source>
        <dbReference type="SAM" id="MobiDB-lite"/>
    </source>
</evidence>
<protein>
    <submittedName>
        <fullName evidence="3">Aggrecan core protein</fullName>
    </submittedName>
</protein>
<sequence length="386" mass="40606">MNSSHHSKEFAAKLTTPVIKHGPEEPAFSLPKERVRRAPVTVVCGGVVSDTERQETLLECGDTFTLDFTNSWPEVRCSSPCSDVHTLTAGPVFRREARLEQYGLMVKQEYGKDGGLTCSLVNDITDMDELQSSLQAEACTSVTPSITTTITTPEDPSGVTGSTTTTPEGPTGVTGSTTTTPEGPTGVTGSTTTTPEGPTGVTGSTTTTPEGPTGVTDSTITTLEGPIGVTSSTTTTPEGPTGVTGSTTTSPGGTTEVSISESTITEPGSSISTVTVESTPLIGCETGSKTPTTVTPTSTESQWVCENGWSFYESSCYKVDETVKLDWLQGQIYCNDDNAEYVQITSSDEARFLKDILTSDAWIGLNDKTTEGNYVWTDGSPATFTQ</sequence>
<dbReference type="OrthoDB" id="6362586at2759"/>
<dbReference type="PROSITE" id="PS50041">
    <property type="entry name" value="C_TYPE_LECTIN_2"/>
    <property type="match status" value="1"/>
</dbReference>
<dbReference type="InterPro" id="IPR001304">
    <property type="entry name" value="C-type_lectin-like"/>
</dbReference>
<keyword evidence="4" id="KW-1185">Reference proteome</keyword>
<dbReference type="PANTHER" id="PTHR22803">
    <property type="entry name" value="MANNOSE, PHOSPHOLIPASE, LECTIN RECEPTOR RELATED"/>
    <property type="match status" value="1"/>
</dbReference>
<dbReference type="Gene3D" id="3.10.100.10">
    <property type="entry name" value="Mannose-Binding Protein A, subunit A"/>
    <property type="match status" value="1"/>
</dbReference>
<dbReference type="InterPro" id="IPR016186">
    <property type="entry name" value="C-type_lectin-like/link_sf"/>
</dbReference>
<gene>
    <name evidence="3" type="primary">ACAN_1</name>
    <name evidence="3" type="ORF">E2C01_035819</name>
</gene>
<comment type="caution">
    <text evidence="3">The sequence shown here is derived from an EMBL/GenBank/DDBJ whole genome shotgun (WGS) entry which is preliminary data.</text>
</comment>
<evidence type="ECO:0000259" key="2">
    <source>
        <dbReference type="PROSITE" id="PS50041"/>
    </source>
</evidence>
<dbReference type="AlphaFoldDB" id="A0A5B7FAR2"/>
<evidence type="ECO:0000313" key="4">
    <source>
        <dbReference type="Proteomes" id="UP000324222"/>
    </source>
</evidence>
<feature type="domain" description="C-type lectin" evidence="2">
    <location>
        <begin position="312"/>
        <end position="386"/>
    </location>
</feature>
<reference evidence="3 4" key="1">
    <citation type="submission" date="2019-05" db="EMBL/GenBank/DDBJ databases">
        <title>Another draft genome of Portunus trituberculatus and its Hox gene families provides insights of decapod evolution.</title>
        <authorList>
            <person name="Jeong J.-H."/>
            <person name="Song I."/>
            <person name="Kim S."/>
            <person name="Choi T."/>
            <person name="Kim D."/>
            <person name="Ryu S."/>
            <person name="Kim W."/>
        </authorList>
    </citation>
    <scope>NUCLEOTIDE SEQUENCE [LARGE SCALE GENOMIC DNA]</scope>
    <source>
        <tissue evidence="3">Muscle</tissue>
    </source>
</reference>
<accession>A0A5B7FAR2</accession>
<feature type="compositionally biased region" description="Low complexity" evidence="1">
    <location>
        <begin position="228"/>
        <end position="266"/>
    </location>
</feature>
<dbReference type="EMBL" id="VSRR010005343">
    <property type="protein sequence ID" value="MPC42203.1"/>
    <property type="molecule type" value="Genomic_DNA"/>
</dbReference>